<dbReference type="RefSeq" id="WP_057180059.1">
    <property type="nucleotide sequence ID" value="NZ_BDQM01000002.1"/>
</dbReference>
<keyword evidence="1" id="KW-0472">Membrane</keyword>
<keyword evidence="1" id="KW-0812">Transmembrane</keyword>
<organism evidence="2 3">
    <name type="scientific">Colwellia marinimaniae</name>
    <dbReference type="NCBI Taxonomy" id="1513592"/>
    <lineage>
        <taxon>Bacteria</taxon>
        <taxon>Pseudomonadati</taxon>
        <taxon>Pseudomonadota</taxon>
        <taxon>Gammaproteobacteria</taxon>
        <taxon>Alteromonadales</taxon>
        <taxon>Colwelliaceae</taxon>
        <taxon>Colwellia</taxon>
    </lineage>
</organism>
<accession>A0ABQ0MRE7</accession>
<dbReference type="Pfam" id="PF07963">
    <property type="entry name" value="N_methyl"/>
    <property type="match status" value="1"/>
</dbReference>
<dbReference type="PROSITE" id="PS00409">
    <property type="entry name" value="PROKAR_NTER_METHYL"/>
    <property type="match status" value="1"/>
</dbReference>
<dbReference type="Pfam" id="PF16074">
    <property type="entry name" value="PilW"/>
    <property type="match status" value="1"/>
</dbReference>
<dbReference type="Proteomes" id="UP000197068">
    <property type="component" value="Unassembled WGS sequence"/>
</dbReference>
<proteinExistence type="predicted"/>
<keyword evidence="1" id="KW-1133">Transmembrane helix</keyword>
<protein>
    <submittedName>
        <fullName evidence="2">Type IV minor pilin protein PilW</fullName>
    </submittedName>
</protein>
<keyword evidence="3" id="KW-1185">Reference proteome</keyword>
<evidence type="ECO:0000313" key="2">
    <source>
        <dbReference type="EMBL" id="GAW94762.1"/>
    </source>
</evidence>
<evidence type="ECO:0000313" key="3">
    <source>
        <dbReference type="Proteomes" id="UP000197068"/>
    </source>
</evidence>
<comment type="caution">
    <text evidence="2">The sequence shown here is derived from an EMBL/GenBank/DDBJ whole genome shotgun (WGS) entry which is preliminary data.</text>
</comment>
<dbReference type="NCBIfam" id="TIGR02532">
    <property type="entry name" value="IV_pilin_GFxxxE"/>
    <property type="match status" value="1"/>
</dbReference>
<dbReference type="EMBL" id="BDQM01000002">
    <property type="protein sequence ID" value="GAW94762.1"/>
    <property type="molecule type" value="Genomic_DNA"/>
</dbReference>
<dbReference type="InterPro" id="IPR012902">
    <property type="entry name" value="N_methyl_site"/>
</dbReference>
<dbReference type="InterPro" id="IPR032092">
    <property type="entry name" value="PilW"/>
</dbReference>
<name>A0ABQ0MRE7_9GAMM</name>
<gene>
    <name evidence="2" type="primary">pilW</name>
    <name evidence="2" type="ORF">MTCD1_00359</name>
</gene>
<feature type="transmembrane region" description="Helical" evidence="1">
    <location>
        <begin position="21"/>
        <end position="46"/>
    </location>
</feature>
<evidence type="ECO:0000256" key="1">
    <source>
        <dbReference type="SAM" id="Phobius"/>
    </source>
</evidence>
<sequence>MHAKNRYDVVKLPSQAVKGFTLVELMISLSVGLVLFAGVMSVFVGMRTTAAETSTYGELQENGRFAISVLTDDLLRQDFWGDYAGRFSTSNLIGLQAAPGNDCIGGGVNNATFPLAIGHFRTIWGQTLTAGTPNPLDCFTTPTGTRTKQGSDVIQLKRVIGTPVAATIPGNYYLDINVMQGGIYAQGQPVPVLDNARTWQYQHHVYYVREEKVGNDYVPVLMQGRLANLSMSFNPIVDGIEVIRFMYGIDTNGDGVINAYISADNMSEALWDNAGGARILAVKVYVLARSILPDFKYQNNNTYQLGAGVAGQFKGNGDNYRRLLFSSTITLYNARVN</sequence>
<reference evidence="2 3" key="1">
    <citation type="submission" date="2017-06" db="EMBL/GenBank/DDBJ databases">
        <title>Whole Genome Sequences of Colwellia marinimaniae MTCD1.</title>
        <authorList>
            <person name="Kusumoto H."/>
            <person name="Inoue M."/>
            <person name="Tanikawa K."/>
            <person name="Maeji H."/>
            <person name="Cameron J.H."/>
            <person name="Bartlett D.H."/>
        </authorList>
    </citation>
    <scope>NUCLEOTIDE SEQUENCE [LARGE SCALE GENOMIC DNA]</scope>
    <source>
        <strain evidence="2 3">MTCD1</strain>
    </source>
</reference>